<dbReference type="STRING" id="2769.S0F3K3"/>
<dbReference type="InterPro" id="IPR011011">
    <property type="entry name" value="Znf_FYVE_PHD"/>
</dbReference>
<proteinExistence type="predicted"/>
<dbReference type="InterPro" id="IPR049730">
    <property type="entry name" value="SNF2/RAD54-like_C"/>
</dbReference>
<keyword evidence="2" id="KW-0479">Metal-binding</keyword>
<keyword evidence="2" id="KW-0863">Zinc-finger</keyword>
<dbReference type="Proteomes" id="UP000012073">
    <property type="component" value="Unassembled WGS sequence"/>
</dbReference>
<dbReference type="SMART" id="SM00490">
    <property type="entry name" value="HELICc"/>
    <property type="match status" value="1"/>
</dbReference>
<feature type="region of interest" description="Disordered" evidence="3">
    <location>
        <begin position="1076"/>
        <end position="1107"/>
    </location>
</feature>
<dbReference type="PROSITE" id="PS50089">
    <property type="entry name" value="ZF_RING_2"/>
    <property type="match status" value="1"/>
</dbReference>
<dbReference type="SUPFAM" id="SSF52540">
    <property type="entry name" value="P-loop containing nucleoside triphosphate hydrolases"/>
    <property type="match status" value="2"/>
</dbReference>
<dbReference type="InterPro" id="IPR048686">
    <property type="entry name" value="SHPRH_helical_1st"/>
</dbReference>
<dbReference type="PhylomeDB" id="S0F3K3"/>
<dbReference type="InterPro" id="IPR052583">
    <property type="entry name" value="ATP-helicase/E3_Ub-Ligase"/>
</dbReference>
<dbReference type="GO" id="GO:0005524">
    <property type="term" value="F:ATP binding"/>
    <property type="evidence" value="ECO:0007669"/>
    <property type="project" value="InterPro"/>
</dbReference>
<reference evidence="7" key="1">
    <citation type="journal article" date="2013" name="Proc. Natl. Acad. Sci. U.S.A.">
        <title>Genome structure and metabolic features in the red seaweed Chondrus crispus shed light on evolution of the Archaeplastida.</title>
        <authorList>
            <person name="Collen J."/>
            <person name="Porcel B."/>
            <person name="Carre W."/>
            <person name="Ball S.G."/>
            <person name="Chaparro C."/>
            <person name="Tonon T."/>
            <person name="Barbeyron T."/>
            <person name="Michel G."/>
            <person name="Noel B."/>
            <person name="Valentin K."/>
            <person name="Elias M."/>
            <person name="Artiguenave F."/>
            <person name="Arun A."/>
            <person name="Aury J.M."/>
            <person name="Barbosa-Neto J.F."/>
            <person name="Bothwell J.H."/>
            <person name="Bouget F.Y."/>
            <person name="Brillet L."/>
            <person name="Cabello-Hurtado F."/>
            <person name="Capella-Gutierrez S."/>
            <person name="Charrier B."/>
            <person name="Cladiere L."/>
            <person name="Cock J.M."/>
            <person name="Coelho S.M."/>
            <person name="Colleoni C."/>
            <person name="Czjzek M."/>
            <person name="Da Silva C."/>
            <person name="Delage L."/>
            <person name="Denoeud F."/>
            <person name="Deschamps P."/>
            <person name="Dittami S.M."/>
            <person name="Gabaldon T."/>
            <person name="Gachon C.M."/>
            <person name="Groisillier A."/>
            <person name="Herve C."/>
            <person name="Jabbari K."/>
            <person name="Katinka M."/>
            <person name="Kloareg B."/>
            <person name="Kowalczyk N."/>
            <person name="Labadie K."/>
            <person name="Leblanc C."/>
            <person name="Lopez P.J."/>
            <person name="McLachlan D.H."/>
            <person name="Meslet-Cladiere L."/>
            <person name="Moustafa A."/>
            <person name="Nehr Z."/>
            <person name="Nyvall Collen P."/>
            <person name="Panaud O."/>
            <person name="Partensky F."/>
            <person name="Poulain J."/>
            <person name="Rensing S.A."/>
            <person name="Rousvoal S."/>
            <person name="Samson G."/>
            <person name="Symeonidi A."/>
            <person name="Weissenbach J."/>
            <person name="Zambounis A."/>
            <person name="Wincker P."/>
            <person name="Boyen C."/>
        </authorList>
    </citation>
    <scope>NUCLEOTIDE SEQUENCE [LARGE SCALE GENOMIC DNA]</scope>
    <source>
        <strain evidence="7">cv. Stackhouse</strain>
    </source>
</reference>
<protein>
    <submittedName>
        <fullName evidence="6">Uncharacterized protein</fullName>
    </submittedName>
</protein>
<evidence type="ECO:0000259" key="4">
    <source>
        <dbReference type="PROSITE" id="PS50089"/>
    </source>
</evidence>
<dbReference type="EMBL" id="HG001523">
    <property type="protein sequence ID" value="CDF77479.1"/>
    <property type="molecule type" value="Genomic_DNA"/>
</dbReference>
<organism evidence="6 7">
    <name type="scientific">Chondrus crispus</name>
    <name type="common">Carrageen Irish moss</name>
    <name type="synonym">Polymorpha crispa</name>
    <dbReference type="NCBI Taxonomy" id="2769"/>
    <lineage>
        <taxon>Eukaryota</taxon>
        <taxon>Rhodophyta</taxon>
        <taxon>Florideophyceae</taxon>
        <taxon>Rhodymeniophycidae</taxon>
        <taxon>Gigartinales</taxon>
        <taxon>Gigartinaceae</taxon>
        <taxon>Chondrus</taxon>
    </lineage>
</organism>
<dbReference type="Pfam" id="PF21325">
    <property type="entry name" value="SHPRH_helical-1st"/>
    <property type="match status" value="1"/>
</dbReference>
<evidence type="ECO:0000256" key="2">
    <source>
        <dbReference type="PROSITE-ProRule" id="PRU00175"/>
    </source>
</evidence>
<evidence type="ECO:0000313" key="7">
    <source>
        <dbReference type="Proteomes" id="UP000012073"/>
    </source>
</evidence>
<keyword evidence="1" id="KW-0378">Hydrolase</keyword>
<dbReference type="PANTHER" id="PTHR45865:SF1">
    <property type="entry name" value="E3 UBIQUITIN-PROTEIN LIGASE SHPRH"/>
    <property type="match status" value="1"/>
</dbReference>
<dbReference type="InterPro" id="IPR014001">
    <property type="entry name" value="Helicase_ATP-bd"/>
</dbReference>
<evidence type="ECO:0000256" key="3">
    <source>
        <dbReference type="SAM" id="MobiDB-lite"/>
    </source>
</evidence>
<dbReference type="SUPFAM" id="SSF57850">
    <property type="entry name" value="RING/U-box"/>
    <property type="match status" value="1"/>
</dbReference>
<dbReference type="GO" id="GO:0016787">
    <property type="term" value="F:hydrolase activity"/>
    <property type="evidence" value="ECO:0007669"/>
    <property type="project" value="UniProtKB-KW"/>
</dbReference>
<dbReference type="InterPro" id="IPR038718">
    <property type="entry name" value="SNF2-like_sf"/>
</dbReference>
<evidence type="ECO:0000313" key="6">
    <source>
        <dbReference type="EMBL" id="CDF77479.1"/>
    </source>
</evidence>
<keyword evidence="7" id="KW-1185">Reference proteome</keyword>
<dbReference type="SMART" id="SM00184">
    <property type="entry name" value="RING"/>
    <property type="match status" value="1"/>
</dbReference>
<evidence type="ECO:0000256" key="1">
    <source>
        <dbReference type="ARBA" id="ARBA00022801"/>
    </source>
</evidence>
<dbReference type="InterPro" id="IPR027417">
    <property type="entry name" value="P-loop_NTPase"/>
</dbReference>
<accession>S0F3K3</accession>
<dbReference type="PROSITE" id="PS51194">
    <property type="entry name" value="HELICASE_CTER"/>
    <property type="match status" value="1"/>
</dbReference>
<dbReference type="InterPro" id="IPR013083">
    <property type="entry name" value="Znf_RING/FYVE/PHD"/>
</dbReference>
<gene>
    <name evidence="6" type="ORF">CHC_T00007974001</name>
</gene>
<dbReference type="OrthoDB" id="423559at2759"/>
<evidence type="ECO:0000259" key="5">
    <source>
        <dbReference type="PROSITE" id="PS51194"/>
    </source>
</evidence>
<dbReference type="InterPro" id="IPR001841">
    <property type="entry name" value="Znf_RING"/>
</dbReference>
<dbReference type="CDD" id="cd18793">
    <property type="entry name" value="SF2_C_SNF"/>
    <property type="match status" value="1"/>
</dbReference>
<feature type="domain" description="Helicase C-terminal" evidence="5">
    <location>
        <begin position="1146"/>
        <end position="1302"/>
    </location>
</feature>
<sequence>MLSRELGPPLDLRNPVEWEDARRLAGSCPLNDQQSVRVQAHVTLDVVHGTIERAEVRDEQEAPEGDGCRGGLLCDEMGLGKTVELMQLVLCNTFKPHALNGKVKGLPEVRDNDRCMECEGDVSERDQYSTCLECGGNLHEECTRMNFERVDSEGFVCKSCHSSMERLLRANTPLSQLPKSKATVVVIPTTLLLQWKREVEKHVREALTVEVYQGHKKGYMPLTRLMKADVVLVTYDALKDDVHTFNALRNPRRGLRHAKVHHPIPLPLLSVRWHRVAWDESQMLGATGVSQAAQLAKYLHATYRWCVSGTPMTHCIREAIPMFDILQVQDGRNFVDWSSYFTPSFLVEDEKRLRKALRAVMWRSSKDDVNDDELGLPPQVTEVVHTSFGPVERYHYSSLQEKVKTATAKLPVGADTRSRTISSDLLTMLRQACCHPQIGISGRKLMSRLARQALGPSGAKALTRYDAASQAMKRAESPLDMNEVLHALVTKAQAECAEALRSFVASANGLAATCWLQQSILSSSSAGVDGIVSAIQLYRETLGLVEENKNVVQMDTIQRMHILFNLNEALDSVESTRKKVSGLPISNAERQNALSQLSSLGRTLRDEDLLYEVNKLKQDYVAEAQAQLVAADASFKELASKLGREPLMVQEKDYETEDDFETAVPAGVYVKPNTTTMYWWDVAVSVVLEKEQKKRESFVDRVIRKLLDAIPGGGLNVRTLAHRLSSIHSFTVIIPPEIAKLQHARDKLHKALREMPGSVPPSQAQIAESGQCRECREFGIGPPCSHCRAEHLFEDVERRLYALRENDTSADFVLGGEEERVERTPCPDETEADAKAIVDGALRPKSRVNNFAQNAGGLRFQSELETILKSLSLVAKEAGDSKLDKRISQWFDGFQLMKKEHAEARAVFEAQRSYLARMDEVNMALMRLSVLGRDEDLSSLSVDQQRHRVPRESLSTLNVEFSSEKAVAEGDFRGKRGNLVFLQSLQKSSEGETTAGDEVVTRGACAVCLGEFDDSVTEVALFACGHILCCQCTLLMIKGADAKSRVSSIRCPTCRVKCSVAEINFTRSAGCKMRENSASTEGEQGESDGSSESGVEEDSVVVGKRKRGRRDVEGRRCKARKVTERDSTFYDGSAAVVGLIGAKASGVVRTLRGIWQQDGCAKVIIFSEWSEVINVVSRALRMNKISHRNGAQTTRALEFARMISEFRVGKAAGVLLLPLKKAAAGLNLTEARHVVLMEASMDVSMESQAVGRVHRIGQEGETFVHRMVMKDTIEECVLRFGDAFRGASRCEAERSVRLEDVIGEICQGQGRGGGKDYEVVQ</sequence>
<dbReference type="InterPro" id="IPR001650">
    <property type="entry name" value="Helicase_C-like"/>
</dbReference>
<dbReference type="SUPFAM" id="SSF57903">
    <property type="entry name" value="FYVE/PHD zinc finger"/>
    <property type="match status" value="1"/>
</dbReference>
<dbReference type="Gene3D" id="3.40.50.300">
    <property type="entry name" value="P-loop containing nucleotide triphosphate hydrolases"/>
    <property type="match status" value="1"/>
</dbReference>
<feature type="domain" description="RING-type" evidence="4">
    <location>
        <begin position="1005"/>
        <end position="1055"/>
    </location>
</feature>
<dbReference type="InterPro" id="IPR000330">
    <property type="entry name" value="SNF2_N"/>
</dbReference>
<dbReference type="PANTHER" id="PTHR45865">
    <property type="entry name" value="E3 UBIQUITIN-PROTEIN LIGASE SHPRH FAMILY MEMBER"/>
    <property type="match status" value="1"/>
</dbReference>
<dbReference type="GO" id="GO:0008270">
    <property type="term" value="F:zinc ion binding"/>
    <property type="evidence" value="ECO:0007669"/>
    <property type="project" value="UniProtKB-KW"/>
</dbReference>
<dbReference type="GeneID" id="17320049"/>
<name>S0F3K3_CHOCR</name>
<dbReference type="Pfam" id="PF00271">
    <property type="entry name" value="Helicase_C"/>
    <property type="match status" value="1"/>
</dbReference>
<dbReference type="Pfam" id="PF00176">
    <property type="entry name" value="SNF2-rel_dom"/>
    <property type="match status" value="1"/>
</dbReference>
<dbReference type="RefSeq" id="XP_005712353.1">
    <property type="nucleotide sequence ID" value="XM_005712296.1"/>
</dbReference>
<dbReference type="OMA" id="KAVFFCA"/>
<dbReference type="Gene3D" id="3.30.40.10">
    <property type="entry name" value="Zinc/RING finger domain, C3HC4 (zinc finger)"/>
    <property type="match status" value="1"/>
</dbReference>
<dbReference type="Gene3D" id="3.40.50.10810">
    <property type="entry name" value="Tandem AAA-ATPase domain"/>
    <property type="match status" value="1"/>
</dbReference>
<keyword evidence="2" id="KW-0862">Zinc</keyword>
<dbReference type="KEGG" id="ccp:CHC_T00007974001"/>
<dbReference type="Gramene" id="CDF77479">
    <property type="protein sequence ID" value="CDF77479"/>
    <property type="gene ID" value="CHC_T00007974001"/>
</dbReference>
<dbReference type="SMART" id="SM00487">
    <property type="entry name" value="DEXDc"/>
    <property type="match status" value="1"/>
</dbReference>